<accession>A0ABV6JKX0</accession>
<dbReference type="Pfam" id="PF01869">
    <property type="entry name" value="BcrAD_BadFG"/>
    <property type="match status" value="1"/>
</dbReference>
<dbReference type="PANTHER" id="PTHR43190">
    <property type="entry name" value="N-ACETYL-D-GLUCOSAMINE KINASE"/>
    <property type="match status" value="1"/>
</dbReference>
<reference evidence="2 3" key="1">
    <citation type="submission" date="2024-09" db="EMBL/GenBank/DDBJ databases">
        <authorList>
            <person name="Sun Q."/>
            <person name="Mori K."/>
        </authorList>
    </citation>
    <scope>NUCLEOTIDE SEQUENCE [LARGE SCALE GENOMIC DNA]</scope>
    <source>
        <strain evidence="2 3">CCM 4839</strain>
    </source>
</reference>
<sequence>MSQIMMSIDSGGSKTICLLQTTEGELLGWGLGGPTHHLSSENASHSFIHAIKMAMEGGGVSGSHISLVSYSQLGQFEALQSALEQSQVGADSIYLDDPTVALVGALCSEWGVVALSGTGSFVYARNREGQTMLVGGLGDLLGDDGSGYEIGLSGLRAALRYVEGWEEETMLADAICKEWGISEFHKNAPFMNPVSRTIADNTFQYMPDSYRHRIANLSRIVAKCAREGDSISLAIIQQAGKKLGCQVAAICDQMDMGREPIPIGYAGGCWRIGDILIEPFQATLKLKMKKSFHLTPQALEPAFGVFLGTLRHMGVSWDGELISRLKRDNDFVKKAITNAS</sequence>
<protein>
    <submittedName>
        <fullName evidence="2">N-acetylglucosamine kinase</fullName>
    </submittedName>
</protein>
<dbReference type="Gene3D" id="3.30.420.40">
    <property type="match status" value="2"/>
</dbReference>
<keyword evidence="2" id="KW-0418">Kinase</keyword>
<keyword evidence="3" id="KW-1185">Reference proteome</keyword>
<evidence type="ECO:0000313" key="3">
    <source>
        <dbReference type="Proteomes" id="UP001589818"/>
    </source>
</evidence>
<proteinExistence type="predicted"/>
<dbReference type="InterPro" id="IPR052519">
    <property type="entry name" value="Euk-type_GlcNAc_Kinase"/>
</dbReference>
<comment type="caution">
    <text evidence="2">The sequence shown here is derived from an EMBL/GenBank/DDBJ whole genome shotgun (WGS) entry which is preliminary data.</text>
</comment>
<organism evidence="2 3">
    <name type="scientific">Paenibacillus mendelii</name>
    <dbReference type="NCBI Taxonomy" id="206163"/>
    <lineage>
        <taxon>Bacteria</taxon>
        <taxon>Bacillati</taxon>
        <taxon>Bacillota</taxon>
        <taxon>Bacilli</taxon>
        <taxon>Bacillales</taxon>
        <taxon>Paenibacillaceae</taxon>
        <taxon>Paenibacillus</taxon>
    </lineage>
</organism>
<dbReference type="InterPro" id="IPR002731">
    <property type="entry name" value="ATPase_BadF"/>
</dbReference>
<dbReference type="PANTHER" id="PTHR43190:SF3">
    <property type="entry name" value="N-ACETYL-D-GLUCOSAMINE KINASE"/>
    <property type="match status" value="1"/>
</dbReference>
<dbReference type="RefSeq" id="WP_204818609.1">
    <property type="nucleotide sequence ID" value="NZ_JANHOF010000005.1"/>
</dbReference>
<feature type="domain" description="ATPase BadF/BadG/BcrA/BcrD type" evidence="1">
    <location>
        <begin position="8"/>
        <end position="271"/>
    </location>
</feature>
<gene>
    <name evidence="2" type="ORF">ACFFJ8_34995</name>
</gene>
<dbReference type="GO" id="GO:0016301">
    <property type="term" value="F:kinase activity"/>
    <property type="evidence" value="ECO:0007669"/>
    <property type="project" value="UniProtKB-KW"/>
</dbReference>
<evidence type="ECO:0000313" key="2">
    <source>
        <dbReference type="EMBL" id="MFC0396544.1"/>
    </source>
</evidence>
<dbReference type="SUPFAM" id="SSF53067">
    <property type="entry name" value="Actin-like ATPase domain"/>
    <property type="match status" value="2"/>
</dbReference>
<name>A0ABV6JKX0_9BACL</name>
<dbReference type="Proteomes" id="UP001589818">
    <property type="component" value="Unassembled WGS sequence"/>
</dbReference>
<evidence type="ECO:0000259" key="1">
    <source>
        <dbReference type="Pfam" id="PF01869"/>
    </source>
</evidence>
<dbReference type="EMBL" id="JBHLVF010000061">
    <property type="protein sequence ID" value="MFC0396544.1"/>
    <property type="molecule type" value="Genomic_DNA"/>
</dbReference>
<dbReference type="InterPro" id="IPR043129">
    <property type="entry name" value="ATPase_NBD"/>
</dbReference>
<keyword evidence="2" id="KW-0808">Transferase</keyword>